<dbReference type="EMBL" id="JABFTQ010000017">
    <property type="protein sequence ID" value="MCE8049000.1"/>
    <property type="molecule type" value="Genomic_DNA"/>
</dbReference>
<feature type="domain" description="Metallo-beta-lactamase" evidence="1">
    <location>
        <begin position="111"/>
        <end position="310"/>
    </location>
</feature>
<gene>
    <name evidence="2" type="ORF">HOP60_20005</name>
</gene>
<dbReference type="PANTHER" id="PTHR15032:SF4">
    <property type="entry name" value="N-ACYL-PHOSPHATIDYLETHANOLAMINE-HYDROLYZING PHOSPHOLIPASE D"/>
    <property type="match status" value="1"/>
</dbReference>
<evidence type="ECO:0000313" key="3">
    <source>
        <dbReference type="Proteomes" id="UP001320154"/>
    </source>
</evidence>
<proteinExistence type="predicted"/>
<dbReference type="SUPFAM" id="SSF56281">
    <property type="entry name" value="Metallo-hydrolase/oxidoreductase"/>
    <property type="match status" value="1"/>
</dbReference>
<protein>
    <recommendedName>
        <fullName evidence="1">Metallo-beta-lactamase domain-containing protein</fullName>
    </recommendedName>
</protein>
<keyword evidence="3" id="KW-1185">Reference proteome</keyword>
<dbReference type="InterPro" id="IPR036866">
    <property type="entry name" value="RibonucZ/Hydroxyglut_hydro"/>
</dbReference>
<comment type="caution">
    <text evidence="2">The sequence shown here is derived from an EMBL/GenBank/DDBJ whole genome shotgun (WGS) entry which is preliminary data.</text>
</comment>
<organism evidence="2 3">
    <name type="scientific">Billgrantia desiderata</name>
    <dbReference type="NCBI Taxonomy" id="52021"/>
    <lineage>
        <taxon>Bacteria</taxon>
        <taxon>Pseudomonadati</taxon>
        <taxon>Pseudomonadota</taxon>
        <taxon>Gammaproteobacteria</taxon>
        <taxon>Oceanospirillales</taxon>
        <taxon>Halomonadaceae</taxon>
        <taxon>Billgrantia</taxon>
    </lineage>
</organism>
<dbReference type="InterPro" id="IPR001279">
    <property type="entry name" value="Metallo-B-lactamas"/>
</dbReference>
<dbReference type="Pfam" id="PF12706">
    <property type="entry name" value="Lactamase_B_2"/>
    <property type="match status" value="1"/>
</dbReference>
<evidence type="ECO:0000259" key="1">
    <source>
        <dbReference type="Pfam" id="PF12706"/>
    </source>
</evidence>
<sequence>MNRRSFLKTMGITSVAAGGFGTAYAMRRNPYYQGPVSDHFDGLRFFNPGGVEPPGIIDLARWQVTSSASPWPEAWPQKTTSVLPVERVSGDDLRATMVGHATILIQVGGVNILTDPVYSRRTSPVSFAGPQRVNEPGVRFEELPPIDLVLVTHSHYDHLDLATLERLHANHDPLVVTPLGNDTIIRSAIPAMRVHAQDWGDVTEWGPVAIHCEPAHHWSARSLWDRRMALWASFVVETPAGNIYHVGDTGFHSGINYRAAREKHGGFRLANLPIGAYEPRWFMQSQHQNPEEAVQGMMLCGARNAIGHHWGSFQLTDEAVEQPRQDLHAALSRAAISQERFRALLPGDAWEVPVDRLEDSLGQSMLFR</sequence>
<dbReference type="RefSeq" id="WP_234251508.1">
    <property type="nucleotide sequence ID" value="NZ_JABFTQ010000017.1"/>
</dbReference>
<name>A0ABS9BA30_9GAMM</name>
<dbReference type="Gene3D" id="3.60.15.10">
    <property type="entry name" value="Ribonuclease Z/Hydroxyacylglutathione hydrolase-like"/>
    <property type="match status" value="1"/>
</dbReference>
<dbReference type="Proteomes" id="UP001320154">
    <property type="component" value="Unassembled WGS sequence"/>
</dbReference>
<accession>A0ABS9BA30</accession>
<dbReference type="PANTHER" id="PTHR15032">
    <property type="entry name" value="N-ACYL-PHOSPHATIDYLETHANOLAMINE-HYDROLYZING PHOSPHOLIPASE D"/>
    <property type="match status" value="1"/>
</dbReference>
<evidence type="ECO:0000313" key="2">
    <source>
        <dbReference type="EMBL" id="MCE8049000.1"/>
    </source>
</evidence>
<reference evidence="2 3" key="1">
    <citation type="journal article" date="2021" name="Front. Microbiol.">
        <title>Aerobic Denitrification and Heterotrophic Sulfur Oxidation in the Genus Halomonas Revealed by Six Novel Species Characterizations and Genome-Based Analysis.</title>
        <authorList>
            <person name="Wang L."/>
            <person name="Shao Z."/>
        </authorList>
    </citation>
    <scope>NUCLEOTIDE SEQUENCE [LARGE SCALE GENOMIC DNA]</scope>
    <source>
        <strain evidence="2 3">MCCC 1A05748</strain>
    </source>
</reference>